<keyword evidence="5 11" id="KW-0067">ATP-binding</keyword>
<keyword evidence="3 8" id="KW-0812">Transmembrane</keyword>
<dbReference type="GO" id="GO:0016887">
    <property type="term" value="F:ATP hydrolysis activity"/>
    <property type="evidence" value="ECO:0007669"/>
    <property type="project" value="InterPro"/>
</dbReference>
<dbReference type="Gene3D" id="1.20.1560.10">
    <property type="entry name" value="ABC transporter type 1, transmembrane domain"/>
    <property type="match status" value="1"/>
</dbReference>
<evidence type="ECO:0000256" key="4">
    <source>
        <dbReference type="ARBA" id="ARBA00022741"/>
    </source>
</evidence>
<dbReference type="AlphaFoldDB" id="A0A3G8MAH3"/>
<dbReference type="KEGG" id="mros:EHO51_18765"/>
<dbReference type="SMART" id="SM00382">
    <property type="entry name" value="AAA"/>
    <property type="match status" value="1"/>
</dbReference>
<dbReference type="InterPro" id="IPR003439">
    <property type="entry name" value="ABC_transporter-like_ATP-bd"/>
</dbReference>
<keyword evidence="11" id="KW-0614">Plasmid</keyword>
<dbReference type="Pfam" id="PF06472">
    <property type="entry name" value="ABC_membrane_2"/>
    <property type="match status" value="1"/>
</dbReference>
<geneLocation type="plasmid" evidence="12">
    <name>pgw6_1</name>
</geneLocation>
<evidence type="ECO:0000256" key="6">
    <source>
        <dbReference type="ARBA" id="ARBA00022989"/>
    </source>
</evidence>
<dbReference type="Gene3D" id="3.40.50.300">
    <property type="entry name" value="P-loop containing nucleotide triphosphate hydrolases"/>
    <property type="match status" value="1"/>
</dbReference>
<feature type="transmembrane region" description="Helical" evidence="8">
    <location>
        <begin position="42"/>
        <end position="61"/>
    </location>
</feature>
<reference evidence="11 12" key="1">
    <citation type="submission" date="2018-11" db="EMBL/GenBank/DDBJ databases">
        <title>Genome squencing of methanotrophic bacteria isolated from alkaline groundwater in Korea.</title>
        <authorList>
            <person name="Nguyen L.N."/>
        </authorList>
    </citation>
    <scope>NUCLEOTIDE SEQUENCE [LARGE SCALE GENOMIC DNA]</scope>
    <source>
        <strain evidence="11 12">GW6</strain>
        <plasmid evidence="12">pgw6_1</plasmid>
    </source>
</reference>
<dbReference type="InterPro" id="IPR027417">
    <property type="entry name" value="P-loop_NTPase"/>
</dbReference>
<dbReference type="GO" id="GO:0005886">
    <property type="term" value="C:plasma membrane"/>
    <property type="evidence" value="ECO:0007669"/>
    <property type="project" value="UniProtKB-SubCell"/>
</dbReference>
<evidence type="ECO:0000256" key="3">
    <source>
        <dbReference type="ARBA" id="ARBA00022692"/>
    </source>
</evidence>
<accession>A0A3G8MAH3</accession>
<name>A0A3G8MAH3_9HYPH</name>
<dbReference type="InterPro" id="IPR050835">
    <property type="entry name" value="ABC_transporter_sub-D"/>
</dbReference>
<evidence type="ECO:0000256" key="5">
    <source>
        <dbReference type="ARBA" id="ARBA00022840"/>
    </source>
</evidence>
<dbReference type="SUPFAM" id="SSF52540">
    <property type="entry name" value="P-loop containing nucleoside triphosphate hydrolases"/>
    <property type="match status" value="1"/>
</dbReference>
<gene>
    <name evidence="11" type="ORF">EHO51_18765</name>
</gene>
<evidence type="ECO:0000256" key="2">
    <source>
        <dbReference type="ARBA" id="ARBA00022448"/>
    </source>
</evidence>
<evidence type="ECO:0000256" key="8">
    <source>
        <dbReference type="SAM" id="Phobius"/>
    </source>
</evidence>
<dbReference type="PANTHER" id="PTHR11384:SF59">
    <property type="entry name" value="LYSOSOMAL COBALAMIN TRANSPORTER ABCD4"/>
    <property type="match status" value="1"/>
</dbReference>
<evidence type="ECO:0000313" key="12">
    <source>
        <dbReference type="Proteomes" id="UP000273982"/>
    </source>
</evidence>
<dbReference type="GO" id="GO:0005524">
    <property type="term" value="F:ATP binding"/>
    <property type="evidence" value="ECO:0007669"/>
    <property type="project" value="UniProtKB-KW"/>
</dbReference>
<dbReference type="Proteomes" id="UP000273982">
    <property type="component" value="Plasmid pGW6_1"/>
</dbReference>
<feature type="transmembrane region" description="Helical" evidence="8">
    <location>
        <begin position="202"/>
        <end position="219"/>
    </location>
</feature>
<proteinExistence type="predicted"/>
<feature type="domain" description="ABC transporter" evidence="9">
    <location>
        <begin position="384"/>
        <end position="604"/>
    </location>
</feature>
<comment type="subcellular location">
    <subcellularLocation>
        <location evidence="1">Cell membrane</location>
        <topology evidence="1">Multi-pass membrane protein</topology>
    </subcellularLocation>
</comment>
<dbReference type="InterPro" id="IPR011527">
    <property type="entry name" value="ABC1_TM_dom"/>
</dbReference>
<organism evidence="11 12">
    <name type="scientific">Methylocystis rosea</name>
    <dbReference type="NCBI Taxonomy" id="173366"/>
    <lineage>
        <taxon>Bacteria</taxon>
        <taxon>Pseudomonadati</taxon>
        <taxon>Pseudomonadota</taxon>
        <taxon>Alphaproteobacteria</taxon>
        <taxon>Hyphomicrobiales</taxon>
        <taxon>Methylocystaceae</taxon>
        <taxon>Methylocystis</taxon>
    </lineage>
</organism>
<dbReference type="SUPFAM" id="SSF90123">
    <property type="entry name" value="ABC transporter transmembrane region"/>
    <property type="match status" value="1"/>
</dbReference>
<evidence type="ECO:0000256" key="1">
    <source>
        <dbReference type="ARBA" id="ARBA00004651"/>
    </source>
</evidence>
<keyword evidence="2" id="KW-0813">Transport</keyword>
<sequence>MVEQADTTCQTVAERRTGGDEFAPQLKMLLEAFYVSRDRAMLLWLGVGLVAVVAATAYGQIMLNAWNQPFYDALSRKDLPAFGFQLIVFAYIAGALLILNVAQTWLNQMTKMKLREALTRDLFAQWLAPKRAFLLAGAKEVGENPDQRIHADAQHLAELSTDLGVGLVQATLLLASFIGVLWILSAGVVFEFQGKSFAIPGYMVWCALLYAGAGSWASWRVGRPLIALNGERYARESDLRFGLVHVNEHSDAIAVYRGEAEASDRLHRELDRLLLILRRLVGATTGLTWITAGYGWFTIVAPIVVAAPAYFAGDLSFGGLLMAVGAFNQVQQSLRWFVDNFGVIADWRATLFRVGGFRQALIEMDKLGDEASRIELVTTSDDKLRLDDFGVISPSGCTMLNEPHVEIPPGDRVLIVGEPGSGKTTLFCAMAGLWPWGSGRICLPPAQSVMFMPKRPYIPDGALRSALAYPNPPRSFSDQEFIAALTKMGLSHLSRWLDRVARWDRELSEPEQQSLAFARVLLHKPRWVFVDEAIESLAPQARKTLFNIFEQEWAATTLVHISGPQAKDEFYTRVLYLTMNPQGQRLRAPCVPCDPEARRRRAVLADKQ</sequence>
<dbReference type="InterPro" id="IPR003593">
    <property type="entry name" value="AAA+_ATPase"/>
</dbReference>
<feature type="domain" description="ABC transmembrane type-1" evidence="10">
    <location>
        <begin position="47"/>
        <end position="346"/>
    </location>
</feature>
<evidence type="ECO:0000259" key="9">
    <source>
        <dbReference type="PROSITE" id="PS50893"/>
    </source>
</evidence>
<keyword evidence="4" id="KW-0547">Nucleotide-binding</keyword>
<evidence type="ECO:0000259" key="10">
    <source>
        <dbReference type="PROSITE" id="PS50929"/>
    </source>
</evidence>
<evidence type="ECO:0000313" key="11">
    <source>
        <dbReference type="EMBL" id="AZG78867.1"/>
    </source>
</evidence>
<dbReference type="EMBL" id="CP034087">
    <property type="protein sequence ID" value="AZG78867.1"/>
    <property type="molecule type" value="Genomic_DNA"/>
</dbReference>
<dbReference type="RefSeq" id="WP_124740375.1">
    <property type="nucleotide sequence ID" value="NZ_CP034087.1"/>
</dbReference>
<feature type="transmembrane region" description="Helical" evidence="8">
    <location>
        <begin position="81"/>
        <end position="106"/>
    </location>
</feature>
<dbReference type="InterPro" id="IPR036640">
    <property type="entry name" value="ABC1_TM_sf"/>
</dbReference>
<dbReference type="PROSITE" id="PS50893">
    <property type="entry name" value="ABC_TRANSPORTER_2"/>
    <property type="match status" value="1"/>
</dbReference>
<dbReference type="GO" id="GO:0140359">
    <property type="term" value="F:ABC-type transporter activity"/>
    <property type="evidence" value="ECO:0007669"/>
    <property type="project" value="InterPro"/>
</dbReference>
<keyword evidence="7 8" id="KW-0472">Membrane</keyword>
<feature type="transmembrane region" description="Helical" evidence="8">
    <location>
        <begin position="170"/>
        <end position="190"/>
    </location>
</feature>
<protein>
    <submittedName>
        <fullName evidence="11">ABC transporter ATP-binding protein/permease</fullName>
    </submittedName>
</protein>
<dbReference type="Pfam" id="PF00005">
    <property type="entry name" value="ABC_tran"/>
    <property type="match status" value="1"/>
</dbReference>
<evidence type="ECO:0000256" key="7">
    <source>
        <dbReference type="ARBA" id="ARBA00023136"/>
    </source>
</evidence>
<dbReference type="PANTHER" id="PTHR11384">
    <property type="entry name" value="ATP-BINDING CASSETTE, SUB-FAMILY D MEMBER"/>
    <property type="match status" value="1"/>
</dbReference>
<keyword evidence="6 8" id="KW-1133">Transmembrane helix</keyword>
<dbReference type="PROSITE" id="PS50929">
    <property type="entry name" value="ABC_TM1F"/>
    <property type="match status" value="1"/>
</dbReference>
<dbReference type="CDD" id="cd03223">
    <property type="entry name" value="ABCD_peroxisomal_ALDP"/>
    <property type="match status" value="1"/>
</dbReference>